<dbReference type="EMBL" id="LUGG01000001">
    <property type="protein sequence ID" value="OBZ79910.1"/>
    <property type="molecule type" value="Genomic_DNA"/>
</dbReference>
<reference evidence="1 2" key="1">
    <citation type="submission" date="2016-03" db="EMBL/GenBank/DDBJ databases">
        <title>Whole genome sequencing of Grifola frondosa 9006-11.</title>
        <authorList>
            <person name="Min B."/>
            <person name="Park H."/>
            <person name="Kim J.-G."/>
            <person name="Cho H."/>
            <person name="Oh Y.-L."/>
            <person name="Kong W.-S."/>
            <person name="Choi I.-G."/>
        </authorList>
    </citation>
    <scope>NUCLEOTIDE SEQUENCE [LARGE SCALE GENOMIC DNA]</scope>
    <source>
        <strain evidence="1 2">9006-11</strain>
    </source>
</reference>
<name>A0A1C7MSN7_GRIFR</name>
<evidence type="ECO:0000313" key="2">
    <source>
        <dbReference type="Proteomes" id="UP000092993"/>
    </source>
</evidence>
<organism evidence="1 2">
    <name type="scientific">Grifola frondosa</name>
    <name type="common">Maitake</name>
    <name type="synonym">Polyporus frondosus</name>
    <dbReference type="NCBI Taxonomy" id="5627"/>
    <lineage>
        <taxon>Eukaryota</taxon>
        <taxon>Fungi</taxon>
        <taxon>Dikarya</taxon>
        <taxon>Basidiomycota</taxon>
        <taxon>Agaricomycotina</taxon>
        <taxon>Agaricomycetes</taxon>
        <taxon>Polyporales</taxon>
        <taxon>Grifolaceae</taxon>
        <taxon>Grifola</taxon>
    </lineage>
</organism>
<comment type="caution">
    <text evidence="1">The sequence shown here is derived from an EMBL/GenBank/DDBJ whole genome shotgun (WGS) entry which is preliminary data.</text>
</comment>
<keyword evidence="2" id="KW-1185">Reference proteome</keyword>
<accession>A0A1C7MSN7</accession>
<sequence>MVKNGVLGGTSQSVFVWESSPSRPLLVTCVAEFVFRELGWLVASRRGRLSVGLRSRIISAKGCARRLAP</sequence>
<evidence type="ECO:0000313" key="1">
    <source>
        <dbReference type="EMBL" id="OBZ79910.1"/>
    </source>
</evidence>
<proteinExistence type="predicted"/>
<dbReference type="AlphaFoldDB" id="A0A1C7MSN7"/>
<protein>
    <submittedName>
        <fullName evidence="1">Uncharacterized protein</fullName>
    </submittedName>
</protein>
<dbReference type="Proteomes" id="UP000092993">
    <property type="component" value="Unassembled WGS sequence"/>
</dbReference>
<gene>
    <name evidence="1" type="ORF">A0H81_00726</name>
</gene>